<dbReference type="KEGG" id="blac:94347299"/>
<reference evidence="11 12" key="1">
    <citation type="journal article" date="2021" name="Genome Biol.">
        <title>AFLAP: assembly-free linkage analysis pipeline using k-mers from genome sequencing data.</title>
        <authorList>
            <person name="Fletcher K."/>
            <person name="Zhang L."/>
            <person name="Gil J."/>
            <person name="Han R."/>
            <person name="Cavanaugh K."/>
            <person name="Michelmore R."/>
        </authorList>
    </citation>
    <scope>NUCLEOTIDE SEQUENCE [LARGE SCALE GENOMIC DNA]</scope>
    <source>
        <strain evidence="11 12">SF5</strain>
    </source>
</reference>
<feature type="domain" description="Poly(A) RNA polymerase mitochondrial-like central palm" evidence="10">
    <location>
        <begin position="230"/>
        <end position="366"/>
    </location>
</feature>
<keyword evidence="4" id="KW-0963">Cytoplasm</keyword>
<dbReference type="GO" id="GO:0016779">
    <property type="term" value="F:nucleotidyltransferase activity"/>
    <property type="evidence" value="ECO:0007669"/>
    <property type="project" value="TreeGrafter"/>
</dbReference>
<evidence type="ECO:0008006" key="13">
    <source>
        <dbReference type="Google" id="ProtNLM"/>
    </source>
</evidence>
<accession>A0A976IHC6</accession>
<dbReference type="GeneID" id="94347299"/>
<dbReference type="Proteomes" id="UP000294530">
    <property type="component" value="Unassembled WGS sequence"/>
</dbReference>
<evidence type="ECO:0000256" key="5">
    <source>
        <dbReference type="ARBA" id="ARBA00022679"/>
    </source>
</evidence>
<evidence type="ECO:0000256" key="1">
    <source>
        <dbReference type="ARBA" id="ARBA00001936"/>
    </source>
</evidence>
<protein>
    <recommendedName>
        <fullName evidence="13">Polynucleotide adenylyltransferase</fullName>
    </recommendedName>
</protein>
<feature type="region of interest" description="Disordered" evidence="8">
    <location>
        <begin position="1"/>
        <end position="26"/>
    </location>
</feature>
<comment type="caution">
    <text evidence="11">The sequence shown here is derived from an EMBL/GenBank/DDBJ whole genome shotgun (WGS) entry which is preliminary data.</text>
</comment>
<keyword evidence="7" id="KW-0460">Magnesium</keyword>
<evidence type="ECO:0000256" key="8">
    <source>
        <dbReference type="SAM" id="MobiDB-lite"/>
    </source>
</evidence>
<sequence length="585" mass="66669">MKRQETESPTILHRKKRRGRRKSKAERLTRSISEIYTNDGLTKLLEGSSSCEWDAAQSLAQHIGTPDARATVVRVILMERAAPRAAAHYAKRLNFRGDELLTAILPTLMMSPPPPLLLAQFLVELDEDLLATDERLKRFLWPWLLLSLENKKEGAAVKAAVNLLLHPTLLEGSKTEEKRERGRRLERALVVNCLKTGQLLHLVPIHSRAFVGQLSSVFSPHPENEHVAMEFAENVDDELQRRLEVACRVQDCLRLLWPDARVLVFGSSVTGLLSRSENVEVNSSDVDLCALLPSALLFRQNTASLVTDVKEHLSLYLVPDENEVITAVTGARIPIVHFFDPRTSLPCDLCVNNVPAIWNTRLLRWFLHGGVKATPFERKQLAHVRQLCKWLRYWRQVKKRVVAGALSSYGLVLLAIYFLQRVNILPVIDCSAHATEDEATLRTLSDKIIDEKLDAVDKVFVNAKDHESTCHHWQDLRQRFFYFYTCEFDYEHTVVSIRTKEIMLKTSKGWSRQKNNRLCVEDPIEIDRDLGGLCSKRSLGRLRCAFAHAWIVLSDFMKTKSVVGVDPDLEADLVASWMYEDENLS</sequence>
<comment type="cofactor">
    <cofactor evidence="2">
        <name>Mg(2+)</name>
        <dbReference type="ChEBI" id="CHEBI:18420"/>
    </cofactor>
</comment>
<dbReference type="InterPro" id="IPR002058">
    <property type="entry name" value="PAP_assoc"/>
</dbReference>
<evidence type="ECO:0000259" key="10">
    <source>
        <dbReference type="Pfam" id="PF22600"/>
    </source>
</evidence>
<dbReference type="PANTHER" id="PTHR12271:SF40">
    <property type="entry name" value="POLY(A) RNA POLYMERASE GLD2"/>
    <property type="match status" value="1"/>
</dbReference>
<keyword evidence="6" id="KW-0479">Metal-binding</keyword>
<dbReference type="GO" id="GO:0046872">
    <property type="term" value="F:metal ion binding"/>
    <property type="evidence" value="ECO:0007669"/>
    <property type="project" value="UniProtKB-KW"/>
</dbReference>
<feature type="domain" description="PAP-associated" evidence="9">
    <location>
        <begin position="479"/>
        <end position="527"/>
    </location>
</feature>
<proteinExistence type="predicted"/>
<gene>
    <name evidence="11" type="ORF">CCR75_003534</name>
</gene>
<dbReference type="Gene3D" id="1.10.1410.10">
    <property type="match status" value="1"/>
</dbReference>
<dbReference type="InterPro" id="IPR054708">
    <property type="entry name" value="MTPAP-like_central"/>
</dbReference>
<evidence type="ECO:0000256" key="6">
    <source>
        <dbReference type="ARBA" id="ARBA00022723"/>
    </source>
</evidence>
<evidence type="ECO:0000313" key="11">
    <source>
        <dbReference type="EMBL" id="TDH71808.1"/>
    </source>
</evidence>
<dbReference type="SUPFAM" id="SSF81301">
    <property type="entry name" value="Nucleotidyltransferase"/>
    <property type="match status" value="1"/>
</dbReference>
<name>A0A976IHC6_BRELC</name>
<dbReference type="Pfam" id="PF22600">
    <property type="entry name" value="MTPAP-like_central"/>
    <property type="match status" value="1"/>
</dbReference>
<dbReference type="GO" id="GO:0005737">
    <property type="term" value="C:cytoplasm"/>
    <property type="evidence" value="ECO:0007669"/>
    <property type="project" value="UniProtKB-SubCell"/>
</dbReference>
<evidence type="ECO:0000256" key="2">
    <source>
        <dbReference type="ARBA" id="ARBA00001946"/>
    </source>
</evidence>
<organism evidence="11 12">
    <name type="scientific">Bremia lactucae</name>
    <name type="common">Lettuce downy mildew</name>
    <dbReference type="NCBI Taxonomy" id="4779"/>
    <lineage>
        <taxon>Eukaryota</taxon>
        <taxon>Sar</taxon>
        <taxon>Stramenopiles</taxon>
        <taxon>Oomycota</taxon>
        <taxon>Peronosporomycetes</taxon>
        <taxon>Peronosporales</taxon>
        <taxon>Peronosporaceae</taxon>
        <taxon>Bremia</taxon>
    </lineage>
</organism>
<feature type="compositionally biased region" description="Basic residues" evidence="8">
    <location>
        <begin position="12"/>
        <end position="24"/>
    </location>
</feature>
<keyword evidence="5" id="KW-0808">Transferase</keyword>
<dbReference type="EMBL" id="SHOA02000015">
    <property type="protein sequence ID" value="TDH71808.1"/>
    <property type="molecule type" value="Genomic_DNA"/>
</dbReference>
<dbReference type="CDD" id="cd05402">
    <property type="entry name" value="NT_PAP_TUTase"/>
    <property type="match status" value="1"/>
</dbReference>
<evidence type="ECO:0000313" key="12">
    <source>
        <dbReference type="Proteomes" id="UP000294530"/>
    </source>
</evidence>
<dbReference type="Gene3D" id="3.30.460.10">
    <property type="entry name" value="Beta Polymerase, domain 2"/>
    <property type="match status" value="1"/>
</dbReference>
<evidence type="ECO:0000256" key="7">
    <source>
        <dbReference type="ARBA" id="ARBA00022842"/>
    </source>
</evidence>
<keyword evidence="12" id="KW-1185">Reference proteome</keyword>
<dbReference type="GO" id="GO:0031123">
    <property type="term" value="P:RNA 3'-end processing"/>
    <property type="evidence" value="ECO:0007669"/>
    <property type="project" value="TreeGrafter"/>
</dbReference>
<dbReference type="AlphaFoldDB" id="A0A976IHC6"/>
<evidence type="ECO:0000259" key="9">
    <source>
        <dbReference type="Pfam" id="PF03828"/>
    </source>
</evidence>
<evidence type="ECO:0000256" key="4">
    <source>
        <dbReference type="ARBA" id="ARBA00022490"/>
    </source>
</evidence>
<dbReference type="Pfam" id="PF03828">
    <property type="entry name" value="PAP_assoc"/>
    <property type="match status" value="1"/>
</dbReference>
<dbReference type="OrthoDB" id="26838at2759"/>
<dbReference type="PANTHER" id="PTHR12271">
    <property type="entry name" value="POLY A POLYMERASE CID PAP -RELATED"/>
    <property type="match status" value="1"/>
</dbReference>
<comment type="cofactor">
    <cofactor evidence="1">
        <name>Mn(2+)</name>
        <dbReference type="ChEBI" id="CHEBI:29035"/>
    </cofactor>
</comment>
<evidence type="ECO:0000256" key="3">
    <source>
        <dbReference type="ARBA" id="ARBA00004496"/>
    </source>
</evidence>
<dbReference type="RefSeq" id="XP_067821307.1">
    <property type="nucleotide sequence ID" value="XM_067961628.1"/>
</dbReference>
<comment type="subcellular location">
    <subcellularLocation>
        <location evidence="3">Cytoplasm</location>
    </subcellularLocation>
</comment>
<dbReference type="InterPro" id="IPR043519">
    <property type="entry name" value="NT_sf"/>
</dbReference>
<dbReference type="SUPFAM" id="SSF81631">
    <property type="entry name" value="PAP/OAS1 substrate-binding domain"/>
    <property type="match status" value="1"/>
</dbReference>